<reference evidence="3" key="2">
    <citation type="submission" date="2019-10" db="EMBL/GenBank/DDBJ databases">
        <title>Conservation and host-specific expression of non-tandemly repeated heterogenous ribosome RNA gene in arbuscular mycorrhizal fungi.</title>
        <authorList>
            <person name="Maeda T."/>
            <person name="Kobayashi Y."/>
            <person name="Nakagawa T."/>
            <person name="Ezawa T."/>
            <person name="Yamaguchi K."/>
            <person name="Bino T."/>
            <person name="Nishimoto Y."/>
            <person name="Shigenobu S."/>
            <person name="Kawaguchi M."/>
        </authorList>
    </citation>
    <scope>NUCLEOTIDE SEQUENCE</scope>
    <source>
        <strain evidence="3">HR1</strain>
    </source>
</reference>
<accession>A0A2Z6RA94</accession>
<name>A0A2Z6RA94_9GLOM</name>
<dbReference type="AlphaFoldDB" id="A0A2Z6RA94"/>
<feature type="compositionally biased region" description="Basic residues" evidence="1">
    <location>
        <begin position="229"/>
        <end position="245"/>
    </location>
</feature>
<comment type="caution">
    <text evidence="2">The sequence shown here is derived from an EMBL/GenBank/DDBJ whole genome shotgun (WGS) entry which is preliminary data.</text>
</comment>
<proteinExistence type="predicted"/>
<dbReference type="Proteomes" id="UP000247702">
    <property type="component" value="Unassembled WGS sequence"/>
</dbReference>
<evidence type="ECO:0000256" key="1">
    <source>
        <dbReference type="SAM" id="MobiDB-lite"/>
    </source>
</evidence>
<protein>
    <submittedName>
        <fullName evidence="2">Uncharacterized protein</fullName>
    </submittedName>
</protein>
<feature type="region of interest" description="Disordered" evidence="1">
    <location>
        <begin position="216"/>
        <end position="275"/>
    </location>
</feature>
<reference evidence="2 4" key="1">
    <citation type="submission" date="2017-11" db="EMBL/GenBank/DDBJ databases">
        <title>The genome of Rhizophagus clarus HR1 reveals common genetic basis of auxotrophy among arbuscular mycorrhizal fungi.</title>
        <authorList>
            <person name="Kobayashi Y."/>
        </authorList>
    </citation>
    <scope>NUCLEOTIDE SEQUENCE [LARGE SCALE GENOMIC DNA]</scope>
    <source>
        <strain evidence="2 4">HR1</strain>
    </source>
</reference>
<organism evidence="2 4">
    <name type="scientific">Rhizophagus clarus</name>
    <dbReference type="NCBI Taxonomy" id="94130"/>
    <lineage>
        <taxon>Eukaryota</taxon>
        <taxon>Fungi</taxon>
        <taxon>Fungi incertae sedis</taxon>
        <taxon>Mucoromycota</taxon>
        <taxon>Glomeromycotina</taxon>
        <taxon>Glomeromycetes</taxon>
        <taxon>Glomerales</taxon>
        <taxon>Glomeraceae</taxon>
        <taxon>Rhizophagus</taxon>
    </lineage>
</organism>
<dbReference type="EMBL" id="BLAL01000229">
    <property type="protein sequence ID" value="GES93836.1"/>
    <property type="molecule type" value="Genomic_DNA"/>
</dbReference>
<keyword evidence="4" id="KW-1185">Reference proteome</keyword>
<evidence type="ECO:0000313" key="3">
    <source>
        <dbReference type="EMBL" id="GES93836.1"/>
    </source>
</evidence>
<feature type="compositionally biased region" description="Low complexity" evidence="1">
    <location>
        <begin position="219"/>
        <end position="228"/>
    </location>
</feature>
<evidence type="ECO:0000313" key="4">
    <source>
        <dbReference type="Proteomes" id="UP000247702"/>
    </source>
</evidence>
<gene>
    <name evidence="3" type="ORF">RCL2_002058600</name>
    <name evidence="2" type="ORF">RclHR1_34690001</name>
</gene>
<evidence type="ECO:0000313" key="2">
    <source>
        <dbReference type="EMBL" id="GBB99265.1"/>
    </source>
</evidence>
<dbReference type="EMBL" id="BEXD01002745">
    <property type="protein sequence ID" value="GBB99265.1"/>
    <property type="molecule type" value="Genomic_DNA"/>
</dbReference>
<feature type="compositionally biased region" description="Basic residues" evidence="1">
    <location>
        <begin position="256"/>
        <end position="270"/>
    </location>
</feature>
<dbReference type="OrthoDB" id="2489729at2759"/>
<dbReference type="Proteomes" id="UP000615446">
    <property type="component" value="Unassembled WGS sequence"/>
</dbReference>
<sequence length="290" mass="33370">MYSNIYAVPVIPSAQQVDDAMQVEDQQHLTLLGLVLSGSTTTPKLKKNKVLAKAVEKIYTDFHIPKDRKNNLREIFVYDVLAKWTHEKILAELKSWGDVISMISKRQRKYQTLRLNICLSTFSLAFFDKGFWQYILENQEFWQLWDRNQPSHVFANYPIKAVKHFRVGGKSLIVAFFEKFEDVKACRQTTFNFNHNDQDYSHPWCKAPSSANSKVFTNKSKSSSIPSKPSKKGKKTVPSKIRSTKSNKPAKDTKKTSKKLKNKKKSKSSNKKPQDKCQALITIINLIFSS</sequence>